<evidence type="ECO:0000313" key="5">
    <source>
        <dbReference type="Proteomes" id="UP000295558"/>
    </source>
</evidence>
<organism evidence="4 5">
    <name type="scientific">Listeria rocourtiae</name>
    <dbReference type="NCBI Taxonomy" id="647910"/>
    <lineage>
        <taxon>Bacteria</taxon>
        <taxon>Bacillati</taxon>
        <taxon>Bacillota</taxon>
        <taxon>Bacilli</taxon>
        <taxon>Bacillales</taxon>
        <taxon>Listeriaceae</taxon>
        <taxon>Listeria</taxon>
    </lineage>
</organism>
<protein>
    <submittedName>
        <fullName evidence="4">Phosphinothricin acetyltransferase</fullName>
    </submittedName>
</protein>
<dbReference type="PANTHER" id="PTHR43072">
    <property type="entry name" value="N-ACETYLTRANSFERASE"/>
    <property type="match status" value="1"/>
</dbReference>
<keyword evidence="2" id="KW-0012">Acyltransferase</keyword>
<evidence type="ECO:0000259" key="3">
    <source>
        <dbReference type="PROSITE" id="PS51186"/>
    </source>
</evidence>
<dbReference type="Pfam" id="PF00583">
    <property type="entry name" value="Acetyltransf_1"/>
    <property type="match status" value="1"/>
</dbReference>
<comment type="caution">
    <text evidence="4">The sequence shown here is derived from an EMBL/GenBank/DDBJ whole genome shotgun (WGS) entry which is preliminary data.</text>
</comment>
<accession>A0A4R6ZP24</accession>
<keyword evidence="5" id="KW-1185">Reference proteome</keyword>
<dbReference type="STRING" id="1265846.PROCOU_01082"/>
<dbReference type="CDD" id="cd04301">
    <property type="entry name" value="NAT_SF"/>
    <property type="match status" value="1"/>
</dbReference>
<proteinExistence type="predicted"/>
<dbReference type="InterPro" id="IPR000182">
    <property type="entry name" value="GNAT_dom"/>
</dbReference>
<reference evidence="4 5" key="1">
    <citation type="submission" date="2019-03" db="EMBL/GenBank/DDBJ databases">
        <title>Genomic Encyclopedia of Type Strains, Phase III (KMG-III): the genomes of soil and plant-associated and newly described type strains.</title>
        <authorList>
            <person name="Whitman W."/>
        </authorList>
    </citation>
    <scope>NUCLEOTIDE SEQUENCE [LARGE SCALE GENOMIC DNA]</scope>
    <source>
        <strain evidence="4 5">CECT 7972</strain>
    </source>
</reference>
<gene>
    <name evidence="4" type="ORF">DFP96_103221</name>
</gene>
<dbReference type="Gene3D" id="3.40.630.30">
    <property type="match status" value="1"/>
</dbReference>
<evidence type="ECO:0000256" key="2">
    <source>
        <dbReference type="ARBA" id="ARBA00023315"/>
    </source>
</evidence>
<name>A0A4R6ZP24_9LIST</name>
<keyword evidence="1 4" id="KW-0808">Transferase</keyword>
<dbReference type="EMBL" id="SNZK01000003">
    <property type="protein sequence ID" value="TDR54122.1"/>
    <property type="molecule type" value="Genomic_DNA"/>
</dbReference>
<dbReference type="Proteomes" id="UP000295558">
    <property type="component" value="Unassembled WGS sequence"/>
</dbReference>
<dbReference type="GO" id="GO:0016747">
    <property type="term" value="F:acyltransferase activity, transferring groups other than amino-acyl groups"/>
    <property type="evidence" value="ECO:0007669"/>
    <property type="project" value="InterPro"/>
</dbReference>
<evidence type="ECO:0000313" key="4">
    <source>
        <dbReference type="EMBL" id="TDR54122.1"/>
    </source>
</evidence>
<evidence type="ECO:0000256" key="1">
    <source>
        <dbReference type="ARBA" id="ARBA00022679"/>
    </source>
</evidence>
<dbReference type="PANTHER" id="PTHR43072:SF23">
    <property type="entry name" value="UPF0039 PROTEIN C11D3.02C"/>
    <property type="match status" value="1"/>
</dbReference>
<dbReference type="InterPro" id="IPR016181">
    <property type="entry name" value="Acyl_CoA_acyltransferase"/>
</dbReference>
<dbReference type="OrthoDB" id="9798006at2"/>
<dbReference type="SUPFAM" id="SSF55729">
    <property type="entry name" value="Acyl-CoA N-acyltransferases (Nat)"/>
    <property type="match status" value="1"/>
</dbReference>
<dbReference type="RefSeq" id="WP_036069083.1">
    <property type="nucleotide sequence ID" value="NZ_JAARQJ010000002.1"/>
</dbReference>
<sequence length="165" mass="18675">MQNWEIRNFKKENYADVARIYQTGIDGRNATFQKIVPTFEEWNQKYLHDCRFVVVEDGVTIGWAALLAFSKMPSYRGVAELSIYIDPEATGKGIGTALMAHIVEESEKAGFWTLQSLIFPENVASIALHNKFGFKTLCVHEKLGEMDGIFRDVALLERRSAIVGK</sequence>
<dbReference type="PROSITE" id="PS51186">
    <property type="entry name" value="GNAT"/>
    <property type="match status" value="1"/>
</dbReference>
<feature type="domain" description="N-acetyltransferase" evidence="3">
    <location>
        <begin position="4"/>
        <end position="162"/>
    </location>
</feature>
<dbReference type="AlphaFoldDB" id="A0A4R6ZP24"/>